<dbReference type="Pfam" id="PF02470">
    <property type="entry name" value="MlaD"/>
    <property type="match status" value="1"/>
</dbReference>
<proteinExistence type="predicted"/>
<dbReference type="PANTHER" id="PTHR33371:SF4">
    <property type="entry name" value="INTERMEMBRANE PHOSPHOLIPID TRANSPORT SYSTEM BINDING PROTEIN MLAD"/>
    <property type="match status" value="1"/>
</dbReference>
<dbReference type="EMBL" id="JBHRYQ010000001">
    <property type="protein sequence ID" value="MFC3812933.1"/>
    <property type="molecule type" value="Genomic_DNA"/>
</dbReference>
<gene>
    <name evidence="3" type="ORF">ACFOOI_19880</name>
</gene>
<accession>A0ABV7Z3C5</accession>
<feature type="domain" description="Mce/MlaD" evidence="2">
    <location>
        <begin position="37"/>
        <end position="111"/>
    </location>
</feature>
<comment type="caution">
    <text evidence="3">The sequence shown here is derived from an EMBL/GenBank/DDBJ whole genome shotgun (WGS) entry which is preliminary data.</text>
</comment>
<keyword evidence="1" id="KW-0812">Transmembrane</keyword>
<feature type="transmembrane region" description="Helical" evidence="1">
    <location>
        <begin position="7"/>
        <end position="27"/>
    </location>
</feature>
<evidence type="ECO:0000313" key="3">
    <source>
        <dbReference type="EMBL" id="MFC3812933.1"/>
    </source>
</evidence>
<organism evidence="3 4">
    <name type="scientific">Lacihabitans lacunae</name>
    <dbReference type="NCBI Taxonomy" id="1028214"/>
    <lineage>
        <taxon>Bacteria</taxon>
        <taxon>Pseudomonadati</taxon>
        <taxon>Bacteroidota</taxon>
        <taxon>Cytophagia</taxon>
        <taxon>Cytophagales</taxon>
        <taxon>Leadbetterellaceae</taxon>
        <taxon>Lacihabitans</taxon>
    </lineage>
</organism>
<evidence type="ECO:0000256" key="1">
    <source>
        <dbReference type="SAM" id="Phobius"/>
    </source>
</evidence>
<sequence>MKISKEIRVGILGIVGIAIFYFGFTFLKGLDIFSNSEEYHVKFTDVQGLESSNPVTYNGVNVGRVIGLKPDFESNSVDVLLSINKKVKVTENTIAVLADDGLIGGKIIKLIIKPGNALAAKGFMKSNTEVSLMASVEDKLTPTLRNMDSLMVSLTRIVNDFDNTGEALKVLMASATQTTVGVNGLLANNSKNLGQITSNAAVLTQNLNTLTKSLDKQLQPILTKTGSFTDSLSQLQLGQTVKSLNTTIAGLEGILKDVNAGNGTLGKLTNDDSLYVNLDHTAASLNKLLEDMKNNPKRYVHFSLFGKKDKKKE</sequence>
<dbReference type="InterPro" id="IPR003399">
    <property type="entry name" value="Mce/MlaD"/>
</dbReference>
<dbReference type="InterPro" id="IPR052336">
    <property type="entry name" value="MlaD_Phospholipid_Transporter"/>
</dbReference>
<keyword evidence="1" id="KW-0472">Membrane</keyword>
<dbReference type="RefSeq" id="WP_379839839.1">
    <property type="nucleotide sequence ID" value="NZ_JBHRYQ010000001.1"/>
</dbReference>
<dbReference type="PANTHER" id="PTHR33371">
    <property type="entry name" value="INTERMEMBRANE PHOSPHOLIPID TRANSPORT SYSTEM BINDING PROTEIN MLAD-RELATED"/>
    <property type="match status" value="1"/>
</dbReference>
<keyword evidence="1" id="KW-1133">Transmembrane helix</keyword>
<dbReference type="Proteomes" id="UP001595616">
    <property type="component" value="Unassembled WGS sequence"/>
</dbReference>
<keyword evidence="4" id="KW-1185">Reference proteome</keyword>
<evidence type="ECO:0000313" key="4">
    <source>
        <dbReference type="Proteomes" id="UP001595616"/>
    </source>
</evidence>
<reference evidence="4" key="1">
    <citation type="journal article" date="2019" name="Int. J. Syst. Evol. Microbiol.">
        <title>The Global Catalogue of Microorganisms (GCM) 10K type strain sequencing project: providing services to taxonomists for standard genome sequencing and annotation.</title>
        <authorList>
            <consortium name="The Broad Institute Genomics Platform"/>
            <consortium name="The Broad Institute Genome Sequencing Center for Infectious Disease"/>
            <person name="Wu L."/>
            <person name="Ma J."/>
        </authorList>
    </citation>
    <scope>NUCLEOTIDE SEQUENCE [LARGE SCALE GENOMIC DNA]</scope>
    <source>
        <strain evidence="4">CECT 7956</strain>
    </source>
</reference>
<name>A0ABV7Z3C5_9BACT</name>
<evidence type="ECO:0000259" key="2">
    <source>
        <dbReference type="Pfam" id="PF02470"/>
    </source>
</evidence>
<protein>
    <submittedName>
        <fullName evidence="3">MlaD family protein</fullName>
    </submittedName>
</protein>